<protein>
    <submittedName>
        <fullName evidence="1">Uncharacterized protein</fullName>
    </submittedName>
</protein>
<reference evidence="1 2" key="1">
    <citation type="submission" date="2012-05" db="EMBL/GenBank/DDBJ databases">
        <authorList>
            <person name="Hilton J."/>
        </authorList>
    </citation>
    <scope>NUCLEOTIDE SEQUENCE [LARGE SCALE GENOMIC DNA]</scope>
    <source>
        <strain evidence="1 2">HH01</strain>
    </source>
</reference>
<dbReference type="STRING" id="1165094.RINTHH_21920"/>
<keyword evidence="2" id="KW-1185">Reference proteome</keyword>
<evidence type="ECO:0000313" key="2">
    <source>
        <dbReference type="Proteomes" id="UP000053051"/>
    </source>
</evidence>
<dbReference type="RefSeq" id="WP_008235916.1">
    <property type="nucleotide sequence ID" value="NZ_CAIY01000087.1"/>
</dbReference>
<dbReference type="EMBL" id="CAIY01000087">
    <property type="protein sequence ID" value="CCH68347.1"/>
    <property type="molecule type" value="Genomic_DNA"/>
</dbReference>
<dbReference type="Proteomes" id="UP000053051">
    <property type="component" value="Unassembled WGS sequence"/>
</dbReference>
<comment type="caution">
    <text evidence="1">The sequence shown here is derived from an EMBL/GenBank/DDBJ whole genome shotgun (WGS) entry which is preliminary data.</text>
</comment>
<gene>
    <name evidence="1" type="ORF">RINTHH_21920</name>
</gene>
<accession>M1X0L0</accession>
<reference evidence="2" key="2">
    <citation type="submission" date="2016-01" db="EMBL/GenBank/DDBJ databases">
        <title>Diatom-associated endosymboitic cyanobacterium lacks core nitrogen metabolism enzymes.</title>
        <authorList>
            <person name="Hilton J.A."/>
            <person name="Foster R.A."/>
            <person name="Tripp H.J."/>
            <person name="Carter B.J."/>
            <person name="Zehr J.P."/>
            <person name="Villareal T.A."/>
        </authorList>
    </citation>
    <scope>NUCLEOTIDE SEQUENCE [LARGE SCALE GENOMIC DNA]</scope>
    <source>
        <strain evidence="2">HH01</strain>
    </source>
</reference>
<proteinExistence type="predicted"/>
<sequence>MFRLFLGGLVARFEVWLEYSPGRHSQLGDVIVIVSVTSYISRLA</sequence>
<dbReference type="AlphaFoldDB" id="M1X0L0"/>
<name>M1X0L0_9NOST</name>
<organism evidence="1 2">
    <name type="scientific">Richelia intracellularis HH01</name>
    <dbReference type="NCBI Taxonomy" id="1165094"/>
    <lineage>
        <taxon>Bacteria</taxon>
        <taxon>Bacillati</taxon>
        <taxon>Cyanobacteriota</taxon>
        <taxon>Cyanophyceae</taxon>
        <taxon>Nostocales</taxon>
        <taxon>Nostocaceae</taxon>
        <taxon>Richelia</taxon>
    </lineage>
</organism>
<evidence type="ECO:0000313" key="1">
    <source>
        <dbReference type="EMBL" id="CCH68347.1"/>
    </source>
</evidence>